<evidence type="ECO:0000313" key="4">
    <source>
        <dbReference type="Proteomes" id="UP000510821"/>
    </source>
</evidence>
<evidence type="ECO:0000256" key="1">
    <source>
        <dbReference type="SAM" id="Phobius"/>
    </source>
</evidence>
<protein>
    <recommendedName>
        <fullName evidence="2">Histidine kinase N-terminal 7TM region domain-containing protein</fullName>
    </recommendedName>
</protein>
<dbReference type="InterPro" id="IPR031621">
    <property type="entry name" value="HisKA_7TM"/>
</dbReference>
<evidence type="ECO:0000259" key="2">
    <source>
        <dbReference type="Pfam" id="PF16927"/>
    </source>
</evidence>
<dbReference type="Proteomes" id="UP000510821">
    <property type="component" value="Chromosome"/>
</dbReference>
<gene>
    <name evidence="3" type="ORF">Sv326_0266</name>
</gene>
<evidence type="ECO:0000313" key="3">
    <source>
        <dbReference type="EMBL" id="QLJ52441.1"/>
    </source>
</evidence>
<keyword evidence="1" id="KW-0472">Membrane</keyword>
<dbReference type="AlphaFoldDB" id="A0A7D6BSM5"/>
<proteinExistence type="predicted"/>
<feature type="domain" description="Histidine kinase N-terminal 7TM region" evidence="2">
    <location>
        <begin position="16"/>
        <end position="229"/>
    </location>
</feature>
<feature type="transmembrane region" description="Helical" evidence="1">
    <location>
        <begin position="181"/>
        <end position="205"/>
    </location>
</feature>
<dbReference type="EMBL" id="CP058998">
    <property type="protein sequence ID" value="QLJ52441.1"/>
    <property type="molecule type" value="Genomic_DNA"/>
</dbReference>
<reference evidence="4" key="1">
    <citation type="submission" date="2020-07" db="EMBL/GenBank/DDBJ databases">
        <title>Metabolic diversity and evolutionary history of the archaeal phylum ###Micrarchaeota### uncovered from a freshwater lake metagenome.</title>
        <authorList>
            <person name="Kadnikov V.V."/>
            <person name="Savvichev A.S."/>
            <person name="Mardanov A.V."/>
            <person name="Beletsky A.V."/>
            <person name="Chupakov A.V."/>
            <person name="Kokryatskaya N.M."/>
            <person name="Pimenov N.V."/>
            <person name="Ravin N.V."/>
        </authorList>
    </citation>
    <scope>NUCLEOTIDE SEQUENCE [LARGE SCALE GENOMIC DNA]</scope>
</reference>
<feature type="transmembrane region" description="Helical" evidence="1">
    <location>
        <begin position="211"/>
        <end position="230"/>
    </location>
</feature>
<feature type="transmembrane region" description="Helical" evidence="1">
    <location>
        <begin position="142"/>
        <end position="161"/>
    </location>
</feature>
<sequence>MDDVPQLQVILTALPLLAFIVNLSFGVFMFRRKRLLVNRLFALLMFSFCWWNMGEFAMRLASVKSQALLILKFINIATPCIPSIALAFVLALESRTPSRKQIALMVLGPLIFILLNMAGLLADDVSVRFQVYMMAPMSLSIYNGYVYFTAYMMVFTGYVVYRLVQFYKKCDNELVKKRIRYMLVGVFATSLVTFLTEFIVPLGLLPFGIDLPSLGSFSTIFLTSLTYYSVRGR</sequence>
<keyword evidence="1" id="KW-0812">Transmembrane</keyword>
<dbReference type="KEGG" id="flt:Sv326_0266"/>
<accession>A0A7D6BSM5</accession>
<feature type="transmembrane region" description="Helical" evidence="1">
    <location>
        <begin position="35"/>
        <end position="53"/>
    </location>
</feature>
<organism evidence="3 4">
    <name type="scientific">Fermentimicrarchaeum limneticum</name>
    <dbReference type="NCBI Taxonomy" id="2795018"/>
    <lineage>
        <taxon>Archaea</taxon>
        <taxon>Candidatus Micrarchaeota</taxon>
        <taxon>Candidatus Fermentimicrarchaeales</taxon>
        <taxon>Candidatus Fermentimicrarchaeaceae</taxon>
        <taxon>Candidatus Fermentimicrarchaeum</taxon>
    </lineage>
</organism>
<feature type="transmembrane region" description="Helical" evidence="1">
    <location>
        <begin position="73"/>
        <end position="92"/>
    </location>
</feature>
<name>A0A7D6BSM5_FERL1</name>
<dbReference type="Pfam" id="PF16927">
    <property type="entry name" value="HisKA_7TM"/>
    <property type="match status" value="1"/>
</dbReference>
<keyword evidence="1" id="KW-1133">Transmembrane helix</keyword>
<feature type="transmembrane region" description="Helical" evidence="1">
    <location>
        <begin position="6"/>
        <end position="28"/>
    </location>
</feature>
<feature type="transmembrane region" description="Helical" evidence="1">
    <location>
        <begin position="104"/>
        <end position="122"/>
    </location>
</feature>